<dbReference type="AlphaFoldDB" id="A0A087SQY2"/>
<dbReference type="EMBL" id="KL662162">
    <property type="protein sequence ID" value="KFM28136.1"/>
    <property type="molecule type" value="Genomic_DNA"/>
</dbReference>
<feature type="region of interest" description="Disordered" evidence="1">
    <location>
        <begin position="21"/>
        <end position="73"/>
    </location>
</feature>
<sequence length="98" mass="9939">MAAQLVELGLMYNPPPTSLDAYCPVHETGPPEPPRHGGAAADSAPAAGGKASNVARSTRQGSHGPQDATHADVSMPGVKHALLMLGTLPLALPNLRTG</sequence>
<evidence type="ECO:0000313" key="3">
    <source>
        <dbReference type="EMBL" id="RMZ54224.1"/>
    </source>
</evidence>
<dbReference type="KEGG" id="apro:F751_5247"/>
<dbReference type="RefSeq" id="XP_011401148.1">
    <property type="nucleotide sequence ID" value="XM_011402846.1"/>
</dbReference>
<evidence type="ECO:0000313" key="4">
    <source>
        <dbReference type="Proteomes" id="UP000028924"/>
    </source>
</evidence>
<dbReference type="Proteomes" id="UP000028924">
    <property type="component" value="Unassembled WGS sequence"/>
</dbReference>
<name>A0A087SQY2_AUXPR</name>
<evidence type="ECO:0000313" key="5">
    <source>
        <dbReference type="Proteomes" id="UP000279271"/>
    </source>
</evidence>
<evidence type="ECO:0000256" key="1">
    <source>
        <dbReference type="SAM" id="MobiDB-lite"/>
    </source>
</evidence>
<feature type="compositionally biased region" description="Polar residues" evidence="1">
    <location>
        <begin position="54"/>
        <end position="63"/>
    </location>
</feature>
<reference evidence="5" key="2">
    <citation type="journal article" date="2018" name="Algal Res.">
        <title>Characterization of plant carbon substrate utilization by Auxenochlorella protothecoides.</title>
        <authorList>
            <person name="Vogler B.W."/>
            <person name="Starkenburg S.R."/>
            <person name="Sudasinghe N."/>
            <person name="Schambach J.Y."/>
            <person name="Rollin J.A."/>
            <person name="Pattathil S."/>
            <person name="Barry A.N."/>
        </authorList>
    </citation>
    <scope>NUCLEOTIDE SEQUENCE [LARGE SCALE GENOMIC DNA]</scope>
    <source>
        <strain evidence="5">UTEX 25</strain>
    </source>
</reference>
<proteinExistence type="predicted"/>
<accession>A0A087SQY2</accession>
<reference evidence="3" key="4">
    <citation type="submission" date="2018-11" db="EMBL/GenBank/DDBJ databases">
        <title>Characterization of plant carbon substrate utilization by Auxenochlorella protothecoides.</title>
        <authorList>
            <person name="Vogler B.W."/>
            <person name="Starkenburg S.R."/>
            <person name="Sudasinghe N."/>
            <person name="Schambach J.Y."/>
            <person name="Rollin J.A."/>
            <person name="Pattathil S."/>
            <person name="Barry A.N."/>
        </authorList>
    </citation>
    <scope>NUCLEOTIDE SEQUENCE [LARGE SCALE GENOMIC DNA]</scope>
    <source>
        <strain evidence="3">UTEX 25</strain>
    </source>
</reference>
<dbReference type="GeneID" id="23616638"/>
<dbReference type="Proteomes" id="UP000279271">
    <property type="component" value="Unassembled WGS sequence"/>
</dbReference>
<reference evidence="3" key="3">
    <citation type="submission" date="2018-10" db="EMBL/GenBank/DDBJ databases">
        <authorList>
            <person name="Hovde B."/>
            <person name="Zhang X."/>
        </authorList>
    </citation>
    <scope>NUCLEOTIDE SEQUENCE [LARGE SCALE GENOMIC DNA]</scope>
    <source>
        <strain evidence="3">UTEX 25</strain>
    </source>
</reference>
<gene>
    <name evidence="3" type="ORF">APUTEX25_000575</name>
    <name evidence="2" type="ORF">F751_5247</name>
</gene>
<protein>
    <submittedName>
        <fullName evidence="2">Uncharacterized protein</fullName>
    </submittedName>
</protein>
<keyword evidence="4" id="KW-1185">Reference proteome</keyword>
<reference evidence="2 4" key="1">
    <citation type="journal article" date="2014" name="BMC Genomics">
        <title>Oil accumulation mechanisms of the oleaginous microalga Chlorella protothecoides revealed through its genome, transcriptomes, and proteomes.</title>
        <authorList>
            <person name="Gao C."/>
            <person name="Wang Y."/>
            <person name="Shen Y."/>
            <person name="Yan D."/>
            <person name="He X."/>
            <person name="Dai J."/>
            <person name="Wu Q."/>
        </authorList>
    </citation>
    <scope>NUCLEOTIDE SEQUENCE [LARGE SCALE GENOMIC DNA]</scope>
    <source>
        <strain evidence="2 4">0710</strain>
    </source>
</reference>
<evidence type="ECO:0000313" key="2">
    <source>
        <dbReference type="EMBL" id="KFM28136.1"/>
    </source>
</evidence>
<organism evidence="2 4">
    <name type="scientific">Auxenochlorella protothecoides</name>
    <name type="common">Green microalga</name>
    <name type="synonym">Chlorella protothecoides</name>
    <dbReference type="NCBI Taxonomy" id="3075"/>
    <lineage>
        <taxon>Eukaryota</taxon>
        <taxon>Viridiplantae</taxon>
        <taxon>Chlorophyta</taxon>
        <taxon>core chlorophytes</taxon>
        <taxon>Trebouxiophyceae</taxon>
        <taxon>Chlorellales</taxon>
        <taxon>Chlorellaceae</taxon>
        <taxon>Auxenochlorella</taxon>
    </lineage>
</organism>
<feature type="compositionally biased region" description="Low complexity" evidence="1">
    <location>
        <begin position="37"/>
        <end position="51"/>
    </location>
</feature>
<dbReference type="EMBL" id="QOKY01000182">
    <property type="protein sequence ID" value="RMZ54224.1"/>
    <property type="molecule type" value="Genomic_DNA"/>
</dbReference>